<evidence type="ECO:0000313" key="3">
    <source>
        <dbReference type="Proteomes" id="UP000001307"/>
    </source>
</evidence>
<dbReference type="EMBL" id="FN653040">
    <property type="protein sequence ID" value="CBY19431.1"/>
    <property type="molecule type" value="Genomic_DNA"/>
</dbReference>
<protein>
    <submittedName>
        <fullName evidence="2">Uncharacterized protein</fullName>
    </submittedName>
</protein>
<dbReference type="InParanoid" id="E4XE41"/>
<gene>
    <name evidence="2" type="ORF">GSOID_T00008443001</name>
</gene>
<dbReference type="OrthoDB" id="10319714at2759"/>
<proteinExistence type="predicted"/>
<reference evidence="2" key="1">
    <citation type="journal article" date="2010" name="Science">
        <title>Plasticity of animal genome architecture unmasked by rapid evolution of a pelagic tunicate.</title>
        <authorList>
            <person name="Denoeud F."/>
            <person name="Henriet S."/>
            <person name="Mungpakdee S."/>
            <person name="Aury J.M."/>
            <person name="Da Silva C."/>
            <person name="Brinkmann H."/>
            <person name="Mikhaleva J."/>
            <person name="Olsen L.C."/>
            <person name="Jubin C."/>
            <person name="Canestro C."/>
            <person name="Bouquet J.M."/>
            <person name="Danks G."/>
            <person name="Poulain J."/>
            <person name="Campsteijn C."/>
            <person name="Adamski M."/>
            <person name="Cross I."/>
            <person name="Yadetie F."/>
            <person name="Muffato M."/>
            <person name="Louis A."/>
            <person name="Butcher S."/>
            <person name="Tsagkogeorga G."/>
            <person name="Konrad A."/>
            <person name="Singh S."/>
            <person name="Jensen M.F."/>
            <person name="Cong E.H."/>
            <person name="Eikeseth-Otteraa H."/>
            <person name="Noel B."/>
            <person name="Anthouard V."/>
            <person name="Porcel B.M."/>
            <person name="Kachouri-Lafond R."/>
            <person name="Nishino A."/>
            <person name="Ugolini M."/>
            <person name="Chourrout P."/>
            <person name="Nishida H."/>
            <person name="Aasland R."/>
            <person name="Huzurbazar S."/>
            <person name="Westhof E."/>
            <person name="Delsuc F."/>
            <person name="Lehrach H."/>
            <person name="Reinhardt R."/>
            <person name="Weissenbach J."/>
            <person name="Roy S.W."/>
            <person name="Artiguenave F."/>
            <person name="Postlethwait J.H."/>
            <person name="Manak J.R."/>
            <person name="Thompson E.M."/>
            <person name="Jaillon O."/>
            <person name="Du Pasquier L."/>
            <person name="Boudinot P."/>
            <person name="Liberles D.A."/>
            <person name="Volff J.N."/>
            <person name="Philippe H."/>
            <person name="Lenhard B."/>
            <person name="Roest Crollius H."/>
            <person name="Wincker P."/>
            <person name="Chourrout D."/>
        </authorList>
    </citation>
    <scope>NUCLEOTIDE SEQUENCE [LARGE SCALE GENOMIC DNA]</scope>
</reference>
<feature type="region of interest" description="Disordered" evidence="1">
    <location>
        <begin position="1"/>
        <end position="58"/>
    </location>
</feature>
<evidence type="ECO:0000256" key="1">
    <source>
        <dbReference type="SAM" id="MobiDB-lite"/>
    </source>
</evidence>
<keyword evidence="3" id="KW-1185">Reference proteome</keyword>
<dbReference type="AlphaFoldDB" id="E4XE41"/>
<sequence>MFTVREAIQREELDADPDKPGRPDPDDRRDSGYADDDVGSSDDYITKHRGKRRQGIRPLISMKDEKNSEVGEGNVCKLVEELRKQYPELPVAKRSRRQASICSTLNAIESERLNSINPERKSTFETIDSLELAKDYINTKLVSQVTTTDHGRPRASTVTSYSAHASTPALFRRLSVNTPYIPETTRERAKSTEADTDQLILSINQLKTFT</sequence>
<accession>E4XE41</accession>
<dbReference type="Proteomes" id="UP000001307">
    <property type="component" value="Unassembled WGS sequence"/>
</dbReference>
<evidence type="ECO:0000313" key="2">
    <source>
        <dbReference type="EMBL" id="CBY19431.1"/>
    </source>
</evidence>
<name>E4XE41_OIKDI</name>
<feature type="compositionally biased region" description="Basic and acidic residues" evidence="1">
    <location>
        <begin position="7"/>
        <end position="32"/>
    </location>
</feature>
<organism evidence="2">
    <name type="scientific">Oikopleura dioica</name>
    <name type="common">Tunicate</name>
    <dbReference type="NCBI Taxonomy" id="34765"/>
    <lineage>
        <taxon>Eukaryota</taxon>
        <taxon>Metazoa</taxon>
        <taxon>Chordata</taxon>
        <taxon>Tunicata</taxon>
        <taxon>Appendicularia</taxon>
        <taxon>Copelata</taxon>
        <taxon>Oikopleuridae</taxon>
        <taxon>Oikopleura</taxon>
    </lineage>
</organism>